<sequence>MMQRALAQAARRPLGMAGVRSYNASAAARVGAAGQEAAPAAFHHHDHYAKDDHVYDPVPDGTTHYVVSEPEHKNTPYDVPSGAFPTSSPYDMYASSKKPETSEQPSSTSSTTAHPNTTQRVPKVDDTYPYGSSSAVRHNEAPGDMAKGSDKGVHLSEGVKVTPGAGGELASRNAWPSEEQGKAGLDEAWKMRK</sequence>
<feature type="compositionally biased region" description="Basic and acidic residues" evidence="1">
    <location>
        <begin position="179"/>
        <end position="193"/>
    </location>
</feature>
<proteinExistence type="predicted"/>
<evidence type="ECO:0000313" key="3">
    <source>
        <dbReference type="Proteomes" id="UP000076842"/>
    </source>
</evidence>
<dbReference type="Proteomes" id="UP000076842">
    <property type="component" value="Unassembled WGS sequence"/>
</dbReference>
<keyword evidence="3" id="KW-1185">Reference proteome</keyword>
<dbReference type="AlphaFoldDB" id="A0A165DW90"/>
<protein>
    <submittedName>
        <fullName evidence="2">Uncharacterized protein</fullName>
    </submittedName>
</protein>
<feature type="compositionally biased region" description="Basic and acidic residues" evidence="1">
    <location>
        <begin position="137"/>
        <end position="154"/>
    </location>
</feature>
<evidence type="ECO:0000313" key="2">
    <source>
        <dbReference type="EMBL" id="KZT53669.1"/>
    </source>
</evidence>
<organism evidence="2 3">
    <name type="scientific">Calocera cornea HHB12733</name>
    <dbReference type="NCBI Taxonomy" id="1353952"/>
    <lineage>
        <taxon>Eukaryota</taxon>
        <taxon>Fungi</taxon>
        <taxon>Dikarya</taxon>
        <taxon>Basidiomycota</taxon>
        <taxon>Agaricomycotina</taxon>
        <taxon>Dacrymycetes</taxon>
        <taxon>Dacrymycetales</taxon>
        <taxon>Dacrymycetaceae</taxon>
        <taxon>Calocera</taxon>
    </lineage>
</organism>
<gene>
    <name evidence="2" type="ORF">CALCODRAFT_511237</name>
</gene>
<dbReference type="OrthoDB" id="3355886at2759"/>
<dbReference type="InParanoid" id="A0A165DW90"/>
<feature type="compositionally biased region" description="Low complexity" evidence="1">
    <location>
        <begin position="102"/>
        <end position="112"/>
    </location>
</feature>
<name>A0A165DW90_9BASI</name>
<feature type="region of interest" description="Disordered" evidence="1">
    <location>
        <begin position="51"/>
        <end position="193"/>
    </location>
</feature>
<accession>A0A165DW90</accession>
<reference evidence="2 3" key="1">
    <citation type="journal article" date="2016" name="Mol. Biol. Evol.">
        <title>Comparative Genomics of Early-Diverging Mushroom-Forming Fungi Provides Insights into the Origins of Lignocellulose Decay Capabilities.</title>
        <authorList>
            <person name="Nagy L.G."/>
            <person name="Riley R."/>
            <person name="Tritt A."/>
            <person name="Adam C."/>
            <person name="Daum C."/>
            <person name="Floudas D."/>
            <person name="Sun H."/>
            <person name="Yadav J.S."/>
            <person name="Pangilinan J."/>
            <person name="Larsson K.H."/>
            <person name="Matsuura K."/>
            <person name="Barry K."/>
            <person name="Labutti K."/>
            <person name="Kuo R."/>
            <person name="Ohm R.A."/>
            <person name="Bhattacharya S.S."/>
            <person name="Shirouzu T."/>
            <person name="Yoshinaga Y."/>
            <person name="Martin F.M."/>
            <person name="Grigoriev I.V."/>
            <person name="Hibbett D.S."/>
        </authorList>
    </citation>
    <scope>NUCLEOTIDE SEQUENCE [LARGE SCALE GENOMIC DNA]</scope>
    <source>
        <strain evidence="2 3">HHB12733</strain>
    </source>
</reference>
<evidence type="ECO:0000256" key="1">
    <source>
        <dbReference type="SAM" id="MobiDB-lite"/>
    </source>
</evidence>
<dbReference type="EMBL" id="KV424031">
    <property type="protein sequence ID" value="KZT53669.1"/>
    <property type="molecule type" value="Genomic_DNA"/>
</dbReference>